<name>A0ABR3Y8T4_9PEZI</name>
<dbReference type="InterPro" id="IPR036962">
    <property type="entry name" value="Glyco_hydro_3_N_sf"/>
</dbReference>
<evidence type="ECO:0000256" key="9">
    <source>
        <dbReference type="SAM" id="MobiDB-lite"/>
    </source>
</evidence>
<dbReference type="EC" id="3.2.1.21" evidence="4"/>
<sequence length="153" mass="16867">MERRYPLSPQQLPRPSWRVTDRLPSSSQSHILTLRAYADQCSLEMQLSFLHHAALIGTAIAADTPFVGFPSPWTVGGPGWDDAIAKARAFVSNLTLVEKVNLTTGTGWESDVCVGMTGSVPRLGFRGFCLQDGPLGVRYSSSLPWRERTQRCC</sequence>
<feature type="region of interest" description="Disordered" evidence="9">
    <location>
        <begin position="1"/>
        <end position="22"/>
    </location>
</feature>
<reference evidence="10 11" key="1">
    <citation type="journal article" date="2024" name="Commun. Biol.">
        <title>Comparative genomic analysis of thermophilic fungi reveals convergent evolutionary adaptations and gene losses.</title>
        <authorList>
            <person name="Steindorff A.S."/>
            <person name="Aguilar-Pontes M.V."/>
            <person name="Robinson A.J."/>
            <person name="Andreopoulos B."/>
            <person name="LaButti K."/>
            <person name="Kuo A."/>
            <person name="Mondo S."/>
            <person name="Riley R."/>
            <person name="Otillar R."/>
            <person name="Haridas S."/>
            <person name="Lipzen A."/>
            <person name="Grimwood J."/>
            <person name="Schmutz J."/>
            <person name="Clum A."/>
            <person name="Reid I.D."/>
            <person name="Moisan M.C."/>
            <person name="Butler G."/>
            <person name="Nguyen T.T.M."/>
            <person name="Dewar K."/>
            <person name="Conant G."/>
            <person name="Drula E."/>
            <person name="Henrissat B."/>
            <person name="Hansel C."/>
            <person name="Singer S."/>
            <person name="Hutchinson M.I."/>
            <person name="de Vries R.P."/>
            <person name="Natvig D.O."/>
            <person name="Powell A.J."/>
            <person name="Tsang A."/>
            <person name="Grigoriev I.V."/>
        </authorList>
    </citation>
    <scope>NUCLEOTIDE SEQUENCE [LARGE SCALE GENOMIC DNA]</scope>
    <source>
        <strain evidence="10 11">ATCC 24622</strain>
    </source>
</reference>
<gene>
    <name evidence="10" type="ORF">VTK73DRAFT_6841</name>
</gene>
<protein>
    <recommendedName>
        <fullName evidence="4">beta-glucosidase</fullName>
        <ecNumber evidence="4">3.2.1.21</ecNumber>
    </recommendedName>
</protein>
<keyword evidence="6" id="KW-0325">Glycoprotein</keyword>
<dbReference type="PANTHER" id="PTHR42715:SF29">
    <property type="entry name" value="BETA-GLUCOSIDASE A-RELATED"/>
    <property type="match status" value="1"/>
</dbReference>
<dbReference type="EMBL" id="JAZHXJ010000004">
    <property type="protein sequence ID" value="KAL1884172.1"/>
    <property type="molecule type" value="Genomic_DNA"/>
</dbReference>
<keyword evidence="5" id="KW-0378">Hydrolase</keyword>
<dbReference type="Gene3D" id="3.20.20.300">
    <property type="entry name" value="Glycoside hydrolase, family 3, N-terminal domain"/>
    <property type="match status" value="1"/>
</dbReference>
<dbReference type="SUPFAM" id="SSF51445">
    <property type="entry name" value="(Trans)glycosidases"/>
    <property type="match status" value="1"/>
</dbReference>
<comment type="catalytic activity">
    <reaction evidence="1">
        <text>Hydrolysis of terminal, non-reducing beta-D-glucosyl residues with release of beta-D-glucose.</text>
        <dbReference type="EC" id="3.2.1.21"/>
    </reaction>
</comment>
<dbReference type="Proteomes" id="UP001586593">
    <property type="component" value="Unassembled WGS sequence"/>
</dbReference>
<dbReference type="InterPro" id="IPR050288">
    <property type="entry name" value="Cellulose_deg_GH3"/>
</dbReference>
<accession>A0ABR3Y8T4</accession>
<keyword evidence="11" id="KW-1185">Reference proteome</keyword>
<dbReference type="InterPro" id="IPR017853">
    <property type="entry name" value="GH"/>
</dbReference>
<evidence type="ECO:0000256" key="1">
    <source>
        <dbReference type="ARBA" id="ARBA00000448"/>
    </source>
</evidence>
<evidence type="ECO:0000256" key="3">
    <source>
        <dbReference type="ARBA" id="ARBA00005336"/>
    </source>
</evidence>
<evidence type="ECO:0000256" key="4">
    <source>
        <dbReference type="ARBA" id="ARBA00012744"/>
    </source>
</evidence>
<proteinExistence type="inferred from homology"/>
<evidence type="ECO:0000256" key="7">
    <source>
        <dbReference type="ARBA" id="ARBA00023295"/>
    </source>
</evidence>
<evidence type="ECO:0000256" key="8">
    <source>
        <dbReference type="ARBA" id="ARBA00023326"/>
    </source>
</evidence>
<evidence type="ECO:0000313" key="10">
    <source>
        <dbReference type="EMBL" id="KAL1884172.1"/>
    </source>
</evidence>
<evidence type="ECO:0000256" key="5">
    <source>
        <dbReference type="ARBA" id="ARBA00022801"/>
    </source>
</evidence>
<keyword evidence="8" id="KW-0119">Carbohydrate metabolism</keyword>
<evidence type="ECO:0000256" key="6">
    <source>
        <dbReference type="ARBA" id="ARBA00023180"/>
    </source>
</evidence>
<comment type="pathway">
    <text evidence="2">Glycan metabolism; cellulose degradation.</text>
</comment>
<dbReference type="PANTHER" id="PTHR42715">
    <property type="entry name" value="BETA-GLUCOSIDASE"/>
    <property type="match status" value="1"/>
</dbReference>
<evidence type="ECO:0000313" key="11">
    <source>
        <dbReference type="Proteomes" id="UP001586593"/>
    </source>
</evidence>
<evidence type="ECO:0000256" key="2">
    <source>
        <dbReference type="ARBA" id="ARBA00004987"/>
    </source>
</evidence>
<organism evidence="10 11">
    <name type="scientific">Phialemonium thermophilum</name>
    <dbReference type="NCBI Taxonomy" id="223376"/>
    <lineage>
        <taxon>Eukaryota</taxon>
        <taxon>Fungi</taxon>
        <taxon>Dikarya</taxon>
        <taxon>Ascomycota</taxon>
        <taxon>Pezizomycotina</taxon>
        <taxon>Sordariomycetes</taxon>
        <taxon>Sordariomycetidae</taxon>
        <taxon>Cephalothecales</taxon>
        <taxon>Cephalothecaceae</taxon>
        <taxon>Phialemonium</taxon>
    </lineage>
</organism>
<keyword evidence="7" id="KW-0326">Glycosidase</keyword>
<comment type="caution">
    <text evidence="10">The sequence shown here is derived from an EMBL/GenBank/DDBJ whole genome shotgun (WGS) entry which is preliminary data.</text>
</comment>
<comment type="similarity">
    <text evidence="3">Belongs to the glycosyl hydrolase 3 family.</text>
</comment>
<keyword evidence="8" id="KW-0624">Polysaccharide degradation</keyword>